<accession>A0A398BPH9</accession>
<comment type="caution">
    <text evidence="2">The sequence shown here is derived from an EMBL/GenBank/DDBJ whole genome shotgun (WGS) entry which is preliminary data.</text>
</comment>
<keyword evidence="3" id="KW-1185">Reference proteome</keyword>
<dbReference type="Gene3D" id="3.30.420.10">
    <property type="entry name" value="Ribonuclease H-like superfamily/Ribonuclease H"/>
    <property type="match status" value="1"/>
</dbReference>
<proteinExistence type="predicted"/>
<reference evidence="2 3" key="1">
    <citation type="submission" date="2018-08" db="EMBL/GenBank/DDBJ databases">
        <title>Bacillus jemisoniae sp. nov., Bacillus chryseoplanitiae sp. nov., Bacillus resnikiae sp. nov., and Bacillus frankliniae sp. nov., isolated from Viking spacecraft and associated surfaces.</title>
        <authorList>
            <person name="Seuylemezian A."/>
            <person name="Vaishampayan P."/>
        </authorList>
    </citation>
    <scope>NUCLEOTIDE SEQUENCE [LARGE SCALE GENOMIC DNA]</scope>
    <source>
        <strain evidence="2 3">MA001</strain>
    </source>
</reference>
<name>A0A398BPH9_9BACI</name>
<dbReference type="GO" id="GO:0003676">
    <property type="term" value="F:nucleic acid binding"/>
    <property type="evidence" value="ECO:0007669"/>
    <property type="project" value="InterPro"/>
</dbReference>
<gene>
    <name evidence="2" type="ORF">D1953_01120</name>
</gene>
<sequence>MSLKSKLNRFKPHMNREVEQNPLQTKSEEKAIHQVDIPYEDKWRQNDTSCYHFDESYCFIREVRYPLDYQHGRYSFSQLQTIMNQWNAVSFDHPLSGKGLDSGDLFFFDTETTGLSGGAGNTIFLLGYAYVTETEVIVRQHILPQPGHEIPLYQSFLERINYETLVTYNGKSFDWPQLTTQHTLIKEHVPKLPEFGHFDLYHASRRLWKDQLERVKLSVVETDILGVERVNDIPGYLAPMIYFDFVERKDPEILFGILKHNELDILSLISLYIYISRQILQMDGHTDESIKVARWLDYIGEQEVAVSTYEAVRKSGSNGDRLTASHALAFQKKRQKQFQEALDLWQEIVKHGNSQQRIEASIECAKLHEHQFKDIVSALDYTEKALQEIEKIVSNKKVSKWQEDLERRISRLKRKRNHDG</sequence>
<organism evidence="2 3">
    <name type="scientific">Peribacillus asahii</name>
    <dbReference type="NCBI Taxonomy" id="228899"/>
    <lineage>
        <taxon>Bacteria</taxon>
        <taxon>Bacillati</taxon>
        <taxon>Bacillota</taxon>
        <taxon>Bacilli</taxon>
        <taxon>Bacillales</taxon>
        <taxon>Bacillaceae</taxon>
        <taxon>Peribacillus</taxon>
    </lineage>
</organism>
<dbReference type="RefSeq" id="WP_119115307.1">
    <property type="nucleotide sequence ID" value="NZ_QWVS01000002.1"/>
</dbReference>
<dbReference type="Gene3D" id="1.25.40.10">
    <property type="entry name" value="Tetratricopeptide repeat domain"/>
    <property type="match status" value="1"/>
</dbReference>
<dbReference type="Proteomes" id="UP000266016">
    <property type="component" value="Unassembled WGS sequence"/>
</dbReference>
<feature type="domain" description="YprB ribonuclease H-like" evidence="1">
    <location>
        <begin position="107"/>
        <end position="274"/>
    </location>
</feature>
<evidence type="ECO:0000313" key="3">
    <source>
        <dbReference type="Proteomes" id="UP000266016"/>
    </source>
</evidence>
<dbReference type="PANTHER" id="PTHR38462">
    <property type="entry name" value="EXONUCLEASE-LIKE PROTEIN"/>
    <property type="match status" value="1"/>
</dbReference>
<dbReference type="InterPro" id="IPR036397">
    <property type="entry name" value="RNaseH_sf"/>
</dbReference>
<dbReference type="InterPro" id="IPR038720">
    <property type="entry name" value="YprB_RNase_H-like_dom"/>
</dbReference>
<dbReference type="InterPro" id="IPR011990">
    <property type="entry name" value="TPR-like_helical_dom_sf"/>
</dbReference>
<dbReference type="PANTHER" id="PTHR38462:SF1">
    <property type="entry name" value="YPRB RIBONUCLEASE H-LIKE DOMAIN-CONTAINING PROTEIN"/>
    <property type="match status" value="1"/>
</dbReference>
<evidence type="ECO:0000313" key="2">
    <source>
        <dbReference type="EMBL" id="RID89196.1"/>
    </source>
</evidence>
<dbReference type="SUPFAM" id="SSF53098">
    <property type="entry name" value="Ribonuclease H-like"/>
    <property type="match status" value="1"/>
</dbReference>
<dbReference type="Pfam" id="PF13482">
    <property type="entry name" value="RNase_H_2"/>
    <property type="match status" value="1"/>
</dbReference>
<protein>
    <recommendedName>
        <fullName evidence="1">YprB ribonuclease H-like domain-containing protein</fullName>
    </recommendedName>
</protein>
<dbReference type="InterPro" id="IPR012337">
    <property type="entry name" value="RNaseH-like_sf"/>
</dbReference>
<dbReference type="AlphaFoldDB" id="A0A398BPH9"/>
<evidence type="ECO:0000259" key="1">
    <source>
        <dbReference type="Pfam" id="PF13482"/>
    </source>
</evidence>
<dbReference type="EMBL" id="QWVS01000002">
    <property type="protein sequence ID" value="RID89196.1"/>
    <property type="molecule type" value="Genomic_DNA"/>
</dbReference>